<evidence type="ECO:0000313" key="1">
    <source>
        <dbReference type="EMBL" id="KAH7904772.1"/>
    </source>
</evidence>
<gene>
    <name evidence="1" type="ORF">BJ138DRAFT_1130823</name>
</gene>
<dbReference type="EMBL" id="MU268367">
    <property type="protein sequence ID" value="KAH7904772.1"/>
    <property type="molecule type" value="Genomic_DNA"/>
</dbReference>
<proteinExistence type="predicted"/>
<sequence length="204" mass="23193">MWILGYHMTLMPTGALYDMMHLPQFLSLSPRIEYLRLDLWWQPPDIIFEIVPLTPCLTTLQISFQELPDASEINAIFEAFGHDGTSTSSTSTLPKLQHFKLDVLQTPRTHRPPLAYDAEKLLRMLGSRCKPNPNQLRLGDHTVAVLRTFVMNQSDFHTGILVDLPPWPWEIEVKQRLEALREQGLALGGNILMTLLDSGSFAQS</sequence>
<organism evidence="1 2">
    <name type="scientific">Hygrophoropsis aurantiaca</name>
    <dbReference type="NCBI Taxonomy" id="72124"/>
    <lineage>
        <taxon>Eukaryota</taxon>
        <taxon>Fungi</taxon>
        <taxon>Dikarya</taxon>
        <taxon>Basidiomycota</taxon>
        <taxon>Agaricomycotina</taxon>
        <taxon>Agaricomycetes</taxon>
        <taxon>Agaricomycetidae</taxon>
        <taxon>Boletales</taxon>
        <taxon>Coniophorineae</taxon>
        <taxon>Hygrophoropsidaceae</taxon>
        <taxon>Hygrophoropsis</taxon>
    </lineage>
</organism>
<reference evidence="1" key="1">
    <citation type="journal article" date="2021" name="New Phytol.">
        <title>Evolutionary innovations through gain and loss of genes in the ectomycorrhizal Boletales.</title>
        <authorList>
            <person name="Wu G."/>
            <person name="Miyauchi S."/>
            <person name="Morin E."/>
            <person name="Kuo A."/>
            <person name="Drula E."/>
            <person name="Varga T."/>
            <person name="Kohler A."/>
            <person name="Feng B."/>
            <person name="Cao Y."/>
            <person name="Lipzen A."/>
            <person name="Daum C."/>
            <person name="Hundley H."/>
            <person name="Pangilinan J."/>
            <person name="Johnson J."/>
            <person name="Barry K."/>
            <person name="LaButti K."/>
            <person name="Ng V."/>
            <person name="Ahrendt S."/>
            <person name="Min B."/>
            <person name="Choi I.G."/>
            <person name="Park H."/>
            <person name="Plett J.M."/>
            <person name="Magnuson J."/>
            <person name="Spatafora J.W."/>
            <person name="Nagy L.G."/>
            <person name="Henrissat B."/>
            <person name="Grigoriev I.V."/>
            <person name="Yang Z.L."/>
            <person name="Xu J."/>
            <person name="Martin F.M."/>
        </authorList>
    </citation>
    <scope>NUCLEOTIDE SEQUENCE</scope>
    <source>
        <strain evidence="1">ATCC 28755</strain>
    </source>
</reference>
<comment type="caution">
    <text evidence="1">The sequence shown here is derived from an EMBL/GenBank/DDBJ whole genome shotgun (WGS) entry which is preliminary data.</text>
</comment>
<protein>
    <submittedName>
        <fullName evidence="1">Uncharacterized protein</fullName>
    </submittedName>
</protein>
<dbReference type="Proteomes" id="UP000790377">
    <property type="component" value="Unassembled WGS sequence"/>
</dbReference>
<accession>A0ACB7ZVT0</accession>
<keyword evidence="2" id="KW-1185">Reference proteome</keyword>
<name>A0ACB7ZVT0_9AGAM</name>
<evidence type="ECO:0000313" key="2">
    <source>
        <dbReference type="Proteomes" id="UP000790377"/>
    </source>
</evidence>